<dbReference type="EMBL" id="GGEC01074867">
    <property type="protein sequence ID" value="MBX55351.1"/>
    <property type="molecule type" value="Transcribed_RNA"/>
</dbReference>
<protein>
    <submittedName>
        <fullName evidence="1">Uncharacterized protein</fullName>
    </submittedName>
</protein>
<dbReference type="AlphaFoldDB" id="A0A2P2PKZ3"/>
<accession>A0A2P2PKZ3</accession>
<name>A0A2P2PKZ3_RHIMU</name>
<evidence type="ECO:0000313" key="1">
    <source>
        <dbReference type="EMBL" id="MBX55351.1"/>
    </source>
</evidence>
<proteinExistence type="predicted"/>
<reference evidence="1" key="1">
    <citation type="submission" date="2018-02" db="EMBL/GenBank/DDBJ databases">
        <title>Rhizophora mucronata_Transcriptome.</title>
        <authorList>
            <person name="Meera S.P."/>
            <person name="Sreeshan A."/>
            <person name="Augustine A."/>
        </authorList>
    </citation>
    <scope>NUCLEOTIDE SEQUENCE</scope>
    <source>
        <tissue evidence="1">Leaf</tissue>
    </source>
</reference>
<sequence length="35" mass="4076">MLLMYMTPSSYQCSTLDMDENDLHSWPSHLIQICA</sequence>
<organism evidence="1">
    <name type="scientific">Rhizophora mucronata</name>
    <name type="common">Asiatic mangrove</name>
    <dbReference type="NCBI Taxonomy" id="61149"/>
    <lineage>
        <taxon>Eukaryota</taxon>
        <taxon>Viridiplantae</taxon>
        <taxon>Streptophyta</taxon>
        <taxon>Embryophyta</taxon>
        <taxon>Tracheophyta</taxon>
        <taxon>Spermatophyta</taxon>
        <taxon>Magnoliopsida</taxon>
        <taxon>eudicotyledons</taxon>
        <taxon>Gunneridae</taxon>
        <taxon>Pentapetalae</taxon>
        <taxon>rosids</taxon>
        <taxon>fabids</taxon>
        <taxon>Malpighiales</taxon>
        <taxon>Rhizophoraceae</taxon>
        <taxon>Rhizophora</taxon>
    </lineage>
</organism>